<organism evidence="1 2">
    <name type="scientific">Limnoraphis robusta CCNP1315</name>
    <dbReference type="NCBI Taxonomy" id="3110306"/>
    <lineage>
        <taxon>Bacteria</taxon>
        <taxon>Bacillati</taxon>
        <taxon>Cyanobacteriota</taxon>
        <taxon>Cyanophyceae</taxon>
        <taxon>Oscillatoriophycideae</taxon>
        <taxon>Oscillatoriales</taxon>
        <taxon>Sirenicapillariaceae</taxon>
        <taxon>Limnoraphis</taxon>
    </lineage>
</organism>
<dbReference type="RefSeq" id="WP_323307073.1">
    <property type="nucleotide sequence ID" value="NZ_JAYGHT010000233.1"/>
</dbReference>
<protein>
    <recommendedName>
        <fullName evidence="3">Hybrid sensor histidine kinase/response regulator</fullName>
    </recommendedName>
</protein>
<feature type="non-terminal residue" evidence="1">
    <location>
        <position position="113"/>
    </location>
</feature>
<dbReference type="EMBL" id="JAYGHT010000233">
    <property type="protein sequence ID" value="MEA5523372.1"/>
    <property type="molecule type" value="Genomic_DNA"/>
</dbReference>
<evidence type="ECO:0000313" key="2">
    <source>
        <dbReference type="Proteomes" id="UP001301728"/>
    </source>
</evidence>
<name>A0ABU5U837_9CYAN</name>
<accession>A0ABU5U837</accession>
<dbReference type="Proteomes" id="UP001301728">
    <property type="component" value="Unassembled WGS sequence"/>
</dbReference>
<keyword evidence="2" id="KW-1185">Reference proteome</keyword>
<reference evidence="1 2" key="1">
    <citation type="submission" date="2023-12" db="EMBL/GenBank/DDBJ databases">
        <title>Baltic Sea Cyanobacteria.</title>
        <authorList>
            <person name="Delbaje E."/>
            <person name="Fewer D.P."/>
            <person name="Shishido T.K."/>
        </authorList>
    </citation>
    <scope>NUCLEOTIDE SEQUENCE [LARGE SCALE GENOMIC DNA]</scope>
    <source>
        <strain evidence="1 2">CCNP 1315</strain>
    </source>
</reference>
<evidence type="ECO:0000313" key="1">
    <source>
        <dbReference type="EMBL" id="MEA5523372.1"/>
    </source>
</evidence>
<comment type="caution">
    <text evidence="1">The sequence shown here is derived from an EMBL/GenBank/DDBJ whole genome shotgun (WGS) entry which is preliminary data.</text>
</comment>
<proteinExistence type="predicted"/>
<gene>
    <name evidence="1" type="ORF">VB854_31025</name>
</gene>
<sequence>MTDGARAGRTGAAPAWLEAVAPDTEMGRLVLAHDWASSPLGDPASWSTALRAAVSTCLTSRFPVLVVWGPDLVKIYNDAYRPILGAEKHPGALGAPVAEVWAEIWDQIGPLFD</sequence>
<evidence type="ECO:0008006" key="3">
    <source>
        <dbReference type="Google" id="ProtNLM"/>
    </source>
</evidence>